<keyword evidence="2" id="KW-0698">rRNA processing</keyword>
<proteinExistence type="inferred from homology"/>
<comment type="caution">
    <text evidence="4">The sequence shown here is derived from an EMBL/GenBank/DDBJ whole genome shotgun (WGS) entry which is preliminary data.</text>
</comment>
<organism evidence="4 5">
    <name type="scientific">Marasmiellus scandens</name>
    <dbReference type="NCBI Taxonomy" id="2682957"/>
    <lineage>
        <taxon>Eukaryota</taxon>
        <taxon>Fungi</taxon>
        <taxon>Dikarya</taxon>
        <taxon>Basidiomycota</taxon>
        <taxon>Agaricomycotina</taxon>
        <taxon>Agaricomycetes</taxon>
        <taxon>Agaricomycetidae</taxon>
        <taxon>Agaricales</taxon>
        <taxon>Marasmiineae</taxon>
        <taxon>Omphalotaceae</taxon>
        <taxon>Marasmiellus</taxon>
    </lineage>
</organism>
<reference evidence="4 5" key="1">
    <citation type="submission" date="2024-01" db="EMBL/GenBank/DDBJ databases">
        <title>A draft genome for the cacao thread blight pathogen Marasmiellus scandens.</title>
        <authorList>
            <person name="Baruah I.K."/>
            <person name="Leung J."/>
            <person name="Bukari Y."/>
            <person name="Amoako-Attah I."/>
            <person name="Meinhardt L.W."/>
            <person name="Bailey B.A."/>
            <person name="Cohen S.P."/>
        </authorList>
    </citation>
    <scope>NUCLEOTIDE SEQUENCE [LARGE SCALE GENOMIC DNA]</scope>
    <source>
        <strain evidence="4 5">GH-19</strain>
    </source>
</reference>
<evidence type="ECO:0000313" key="5">
    <source>
        <dbReference type="Proteomes" id="UP001498398"/>
    </source>
</evidence>
<evidence type="ECO:0000313" key="4">
    <source>
        <dbReference type="EMBL" id="KAK7438179.1"/>
    </source>
</evidence>
<keyword evidence="5" id="KW-1185">Reference proteome</keyword>
<feature type="region of interest" description="Disordered" evidence="3">
    <location>
        <begin position="121"/>
        <end position="186"/>
    </location>
</feature>
<evidence type="ECO:0000256" key="1">
    <source>
        <dbReference type="ARBA" id="ARBA00006524"/>
    </source>
</evidence>
<protein>
    <submittedName>
        <fullName evidence="4">rRNA accumulation-related protein</fullName>
    </submittedName>
</protein>
<sequence>MDVDTPRPSSVLFARGVIARLAIWSTLRVAVLESWGGPGAAEKRTWLAGVIVDTFEEQSPPPDDQYIEELLLQVMQDEYEVSVEDGSAESVAVDIVRIWEEVSSGKQELVVKFEDLADKLKDKKPMVETQAEGDEEDWEDDGDDESGDDEEGEDEDEPVPQLIERPKKNEPEVDEDGFTLVKKNRR</sequence>
<comment type="similarity">
    <text evidence="1">Belongs to the TSR2 family.</text>
</comment>
<name>A0ABR1ISX8_9AGAR</name>
<evidence type="ECO:0000256" key="3">
    <source>
        <dbReference type="SAM" id="MobiDB-lite"/>
    </source>
</evidence>
<accession>A0ABR1ISX8</accession>
<dbReference type="InterPro" id="IPR019398">
    <property type="entry name" value="Pre-rRNA_process_TSR2"/>
</dbReference>
<gene>
    <name evidence="4" type="primary">TSR2</name>
    <name evidence="4" type="ORF">VKT23_018109</name>
</gene>
<feature type="compositionally biased region" description="Acidic residues" evidence="3">
    <location>
        <begin position="131"/>
        <end position="158"/>
    </location>
</feature>
<dbReference type="EMBL" id="JBANRG010000080">
    <property type="protein sequence ID" value="KAK7438179.1"/>
    <property type="molecule type" value="Genomic_DNA"/>
</dbReference>
<dbReference type="Pfam" id="PF10273">
    <property type="entry name" value="WGG"/>
    <property type="match status" value="1"/>
</dbReference>
<dbReference type="PANTHER" id="PTHR21250">
    <property type="entry name" value="PRE-RRNA-PROCESSING PROTEIN TSR2 HOMOLOG"/>
    <property type="match status" value="1"/>
</dbReference>
<evidence type="ECO:0000256" key="2">
    <source>
        <dbReference type="ARBA" id="ARBA00022552"/>
    </source>
</evidence>
<dbReference type="Proteomes" id="UP001498398">
    <property type="component" value="Unassembled WGS sequence"/>
</dbReference>